<comment type="similarity">
    <text evidence="1">Belongs to the protein-tyrosine phosphatase family. Non-receptor class dual specificity subfamily.</text>
</comment>
<dbReference type="GO" id="GO:0001706">
    <property type="term" value="P:endoderm formation"/>
    <property type="evidence" value="ECO:0007669"/>
    <property type="project" value="TreeGrafter"/>
</dbReference>
<reference evidence="7" key="1">
    <citation type="journal article" date="2021" name="Cell">
        <title>Tracing the genetic footprints of vertebrate landing in non-teleost ray-finned fishes.</title>
        <authorList>
            <person name="Bi X."/>
            <person name="Wang K."/>
            <person name="Yang L."/>
            <person name="Pan H."/>
            <person name="Jiang H."/>
            <person name="Wei Q."/>
            <person name="Fang M."/>
            <person name="Yu H."/>
            <person name="Zhu C."/>
            <person name="Cai Y."/>
            <person name="He Y."/>
            <person name="Gan X."/>
            <person name="Zeng H."/>
            <person name="Yu D."/>
            <person name="Zhu Y."/>
            <person name="Jiang H."/>
            <person name="Qiu Q."/>
            <person name="Yang H."/>
            <person name="Zhang Y.E."/>
            <person name="Wang W."/>
            <person name="Zhu M."/>
            <person name="He S."/>
            <person name="Zhang G."/>
        </authorList>
    </citation>
    <scope>NUCLEOTIDE SEQUENCE</scope>
    <source>
        <strain evidence="7">Allg_001</strain>
    </source>
</reference>
<dbReference type="GO" id="GO:0004725">
    <property type="term" value="F:protein tyrosine phosphatase activity"/>
    <property type="evidence" value="ECO:0007669"/>
    <property type="project" value="UniProtKB-EC"/>
</dbReference>
<dbReference type="PROSITE" id="PS50056">
    <property type="entry name" value="TYR_PHOSPHATASE_2"/>
    <property type="match status" value="1"/>
</dbReference>
<evidence type="ECO:0000256" key="3">
    <source>
        <dbReference type="ARBA" id="ARBA00022801"/>
    </source>
</evidence>
<dbReference type="EC" id="3.1.3.48" evidence="2"/>
<dbReference type="InterPro" id="IPR020422">
    <property type="entry name" value="TYR_PHOSPHATASE_DUAL_dom"/>
</dbReference>
<keyword evidence="8" id="KW-1185">Reference proteome</keyword>
<dbReference type="InterPro" id="IPR016130">
    <property type="entry name" value="Tyr_Pase_AS"/>
</dbReference>
<evidence type="ECO:0000313" key="8">
    <source>
        <dbReference type="Proteomes" id="UP000736164"/>
    </source>
</evidence>
<feature type="domain" description="Tyrosine specific protein phosphatases" evidence="6">
    <location>
        <begin position="110"/>
        <end position="154"/>
    </location>
</feature>
<dbReference type="PANTHER" id="PTHR10159">
    <property type="entry name" value="DUAL SPECIFICITY PROTEIN PHOSPHATASE"/>
    <property type="match status" value="1"/>
</dbReference>
<gene>
    <name evidence="7" type="primary">Dusp2_0</name>
    <name evidence="7" type="ORF">GTO95_0018089</name>
</gene>
<dbReference type="SMART" id="SM00195">
    <property type="entry name" value="DSPc"/>
    <property type="match status" value="1"/>
</dbReference>
<keyword evidence="3" id="KW-0378">Hydrolase</keyword>
<sequence length="177" mass="19344">MSASCGQGSWQGGLAPEQRTGGFLGGARDWTRTALDTAAEAGFPRSLQEQGTDEGRWGDESSPVTRLFCFPRPRGPRAGARASLRRALVRAPERQWPAQDSNPGHFNSVKESGGRVLVHCQAGISRSATICLAYLIVSRRVRLDEAFAFVKQRRGVISPNLSFMGQLLQFETDVLCH</sequence>
<dbReference type="AlphaFoldDB" id="A0A8J7TB77"/>
<dbReference type="GO" id="GO:0005737">
    <property type="term" value="C:cytoplasm"/>
    <property type="evidence" value="ECO:0007669"/>
    <property type="project" value="TreeGrafter"/>
</dbReference>
<dbReference type="InterPro" id="IPR000387">
    <property type="entry name" value="Tyr_Pase_dom"/>
</dbReference>
<dbReference type="InterPro" id="IPR000340">
    <property type="entry name" value="Dual-sp_phosphatase_cat-dom"/>
</dbReference>
<organism evidence="7 8">
    <name type="scientific">Atractosteus spatula</name>
    <name type="common">Alligator gar</name>
    <name type="synonym">Lepisosteus spatula</name>
    <dbReference type="NCBI Taxonomy" id="7917"/>
    <lineage>
        <taxon>Eukaryota</taxon>
        <taxon>Metazoa</taxon>
        <taxon>Chordata</taxon>
        <taxon>Craniata</taxon>
        <taxon>Vertebrata</taxon>
        <taxon>Euteleostomi</taxon>
        <taxon>Actinopterygii</taxon>
        <taxon>Neopterygii</taxon>
        <taxon>Holostei</taxon>
        <taxon>Semionotiformes</taxon>
        <taxon>Lepisosteidae</taxon>
        <taxon>Atractosteus</taxon>
    </lineage>
</organism>
<dbReference type="EMBL" id="JAAWVO010035689">
    <property type="protein sequence ID" value="MBN3317498.1"/>
    <property type="molecule type" value="Genomic_DNA"/>
</dbReference>
<dbReference type="InterPro" id="IPR029021">
    <property type="entry name" value="Prot-tyrosine_phosphatase-like"/>
</dbReference>
<dbReference type="Gene3D" id="3.90.190.10">
    <property type="entry name" value="Protein tyrosine phosphatase superfamily"/>
    <property type="match status" value="1"/>
</dbReference>
<dbReference type="Proteomes" id="UP000736164">
    <property type="component" value="Unassembled WGS sequence"/>
</dbReference>
<evidence type="ECO:0000256" key="2">
    <source>
        <dbReference type="ARBA" id="ARBA00013064"/>
    </source>
</evidence>
<name>A0A8J7TB77_ATRSP</name>
<dbReference type="GO" id="GO:0043409">
    <property type="term" value="P:negative regulation of MAPK cascade"/>
    <property type="evidence" value="ECO:0007669"/>
    <property type="project" value="TreeGrafter"/>
</dbReference>
<evidence type="ECO:0000259" key="6">
    <source>
        <dbReference type="PROSITE" id="PS50056"/>
    </source>
</evidence>
<evidence type="ECO:0000256" key="5">
    <source>
        <dbReference type="SAM" id="MobiDB-lite"/>
    </source>
</evidence>
<dbReference type="PANTHER" id="PTHR10159:SF109">
    <property type="entry name" value="DUAL SPECIFICITY PROTEIN PHOSPHATASE 2"/>
    <property type="match status" value="1"/>
</dbReference>
<proteinExistence type="inferred from homology"/>
<dbReference type="PROSITE" id="PS00383">
    <property type="entry name" value="TYR_PHOSPHATASE_1"/>
    <property type="match status" value="1"/>
</dbReference>
<feature type="non-terminal residue" evidence="7">
    <location>
        <position position="177"/>
    </location>
</feature>
<protein>
    <recommendedName>
        <fullName evidence="2">protein-tyrosine-phosphatase</fullName>
        <ecNumber evidence="2">3.1.3.48</ecNumber>
    </recommendedName>
</protein>
<evidence type="ECO:0000256" key="1">
    <source>
        <dbReference type="ARBA" id="ARBA00008601"/>
    </source>
</evidence>
<evidence type="ECO:0000256" key="4">
    <source>
        <dbReference type="ARBA" id="ARBA00022912"/>
    </source>
</evidence>
<dbReference type="GO" id="GO:0005634">
    <property type="term" value="C:nucleus"/>
    <property type="evidence" value="ECO:0007669"/>
    <property type="project" value="TreeGrafter"/>
</dbReference>
<accession>A0A8J7TB77</accession>
<dbReference type="Pfam" id="PF00782">
    <property type="entry name" value="DSPc"/>
    <property type="match status" value="1"/>
</dbReference>
<feature type="non-terminal residue" evidence="7">
    <location>
        <position position="1"/>
    </location>
</feature>
<comment type="caution">
    <text evidence="7">The sequence shown here is derived from an EMBL/GenBank/DDBJ whole genome shotgun (WGS) entry which is preliminary data.</text>
</comment>
<keyword evidence="4" id="KW-0904">Protein phosphatase</keyword>
<dbReference type="SUPFAM" id="SSF52799">
    <property type="entry name" value="(Phosphotyrosine protein) phosphatases II"/>
    <property type="match status" value="1"/>
</dbReference>
<feature type="region of interest" description="Disordered" evidence="5">
    <location>
        <begin position="1"/>
        <end position="60"/>
    </location>
</feature>
<evidence type="ECO:0000313" key="7">
    <source>
        <dbReference type="EMBL" id="MBN3317498.1"/>
    </source>
</evidence>